<dbReference type="SUPFAM" id="SSF52058">
    <property type="entry name" value="L domain-like"/>
    <property type="match status" value="1"/>
</dbReference>
<dbReference type="InterPro" id="IPR025875">
    <property type="entry name" value="Leu-rich_rpt_4"/>
</dbReference>
<name>A0ABS9SHW5_9BACT</name>
<dbReference type="Proteomes" id="UP001202248">
    <property type="component" value="Unassembled WGS sequence"/>
</dbReference>
<evidence type="ECO:0000256" key="2">
    <source>
        <dbReference type="ARBA" id="ARBA00022737"/>
    </source>
</evidence>
<evidence type="ECO:0000313" key="3">
    <source>
        <dbReference type="EMBL" id="MCH5597961.1"/>
    </source>
</evidence>
<sequence>MKWPHSTTILLFNVYRYRILISVVMLLLLSKGYGQGINANDRTELLLLYHQQTPAIKLSLSNWNSDSFPWEGVDVNPAGRVVALSLPYKKLSGVLPNFNLPYLEVLQLSFNQLTGAIPSFDLPQLKTLSLFNNYFNGSIPHLNTPILEKLQLSGNNLSGNIPQFGFSKLTVLFYQPIN</sequence>
<reference evidence="3 4" key="1">
    <citation type="submission" date="2022-02" db="EMBL/GenBank/DDBJ databases">
        <authorList>
            <person name="Min J."/>
        </authorList>
    </citation>
    <scope>NUCLEOTIDE SEQUENCE [LARGE SCALE GENOMIC DNA]</scope>
    <source>
        <strain evidence="3 4">GR10-1</strain>
    </source>
</reference>
<dbReference type="PANTHER" id="PTHR48007:SF4">
    <property type="entry name" value="LEUCINE-RICH REPEAT RECEPTOR-LIKE PROTEIN KINASE PXC1"/>
    <property type="match status" value="1"/>
</dbReference>
<dbReference type="Pfam" id="PF12799">
    <property type="entry name" value="LRR_4"/>
    <property type="match status" value="1"/>
</dbReference>
<keyword evidence="1" id="KW-0433">Leucine-rich repeat</keyword>
<proteinExistence type="predicted"/>
<evidence type="ECO:0000313" key="4">
    <source>
        <dbReference type="Proteomes" id="UP001202248"/>
    </source>
</evidence>
<accession>A0ABS9SHW5</accession>
<dbReference type="EMBL" id="JAKWBL010000001">
    <property type="protein sequence ID" value="MCH5597961.1"/>
    <property type="molecule type" value="Genomic_DNA"/>
</dbReference>
<dbReference type="Pfam" id="PF00560">
    <property type="entry name" value="LRR_1"/>
    <property type="match status" value="1"/>
</dbReference>
<dbReference type="InterPro" id="IPR046959">
    <property type="entry name" value="PRK1-6/SRF4-like"/>
</dbReference>
<keyword evidence="4" id="KW-1185">Reference proteome</keyword>
<dbReference type="Gene3D" id="3.80.10.10">
    <property type="entry name" value="Ribonuclease Inhibitor"/>
    <property type="match status" value="1"/>
</dbReference>
<comment type="caution">
    <text evidence="3">The sequence shown here is derived from an EMBL/GenBank/DDBJ whole genome shotgun (WGS) entry which is preliminary data.</text>
</comment>
<dbReference type="InterPro" id="IPR001611">
    <property type="entry name" value="Leu-rich_rpt"/>
</dbReference>
<keyword evidence="2" id="KW-0677">Repeat</keyword>
<gene>
    <name evidence="3" type="ORF">MKP09_08610</name>
</gene>
<evidence type="ECO:0000256" key="1">
    <source>
        <dbReference type="ARBA" id="ARBA00022614"/>
    </source>
</evidence>
<dbReference type="RefSeq" id="WP_240827311.1">
    <property type="nucleotide sequence ID" value="NZ_JAKWBL010000001.1"/>
</dbReference>
<organism evidence="3 4">
    <name type="scientific">Niabella ginsengisoli</name>
    <dbReference type="NCBI Taxonomy" id="522298"/>
    <lineage>
        <taxon>Bacteria</taxon>
        <taxon>Pseudomonadati</taxon>
        <taxon>Bacteroidota</taxon>
        <taxon>Chitinophagia</taxon>
        <taxon>Chitinophagales</taxon>
        <taxon>Chitinophagaceae</taxon>
        <taxon>Niabella</taxon>
    </lineage>
</organism>
<protein>
    <submittedName>
        <fullName evidence="3">Leucine-rich repeat domain-containing protein</fullName>
    </submittedName>
</protein>
<dbReference type="PANTHER" id="PTHR48007">
    <property type="entry name" value="LEUCINE-RICH REPEAT RECEPTOR-LIKE PROTEIN KINASE PXC1"/>
    <property type="match status" value="1"/>
</dbReference>
<dbReference type="InterPro" id="IPR032675">
    <property type="entry name" value="LRR_dom_sf"/>
</dbReference>